<dbReference type="InterPro" id="IPR004358">
    <property type="entry name" value="Sig_transdc_His_kin-like_C"/>
</dbReference>
<dbReference type="CDD" id="cd16922">
    <property type="entry name" value="HATPase_EvgS-ArcB-TorS-like"/>
    <property type="match status" value="1"/>
</dbReference>
<dbReference type="SUPFAM" id="SSF55874">
    <property type="entry name" value="ATPase domain of HSP90 chaperone/DNA topoisomerase II/histidine kinase"/>
    <property type="match status" value="1"/>
</dbReference>
<evidence type="ECO:0000259" key="22">
    <source>
        <dbReference type="PROSITE" id="PS50110"/>
    </source>
</evidence>
<dbReference type="InterPro" id="IPR003594">
    <property type="entry name" value="HATPase_dom"/>
</dbReference>
<dbReference type="PANTHER" id="PTHR45339">
    <property type="entry name" value="HYBRID SIGNAL TRANSDUCTION HISTIDINE KINASE J"/>
    <property type="match status" value="1"/>
</dbReference>
<dbReference type="PROSITE" id="PS50109">
    <property type="entry name" value="HIS_KIN"/>
    <property type="match status" value="1"/>
</dbReference>
<evidence type="ECO:0000256" key="5">
    <source>
        <dbReference type="ARBA" id="ARBA00022475"/>
    </source>
</evidence>
<accession>A0A1E5G0X8</accession>
<dbReference type="InterPro" id="IPR001789">
    <property type="entry name" value="Sig_transdc_resp-reg_receiver"/>
</dbReference>
<dbReference type="RefSeq" id="WP_069643574.1">
    <property type="nucleotide sequence ID" value="NZ_MIJE01000031.1"/>
</dbReference>
<evidence type="ECO:0000256" key="4">
    <source>
        <dbReference type="ARBA" id="ARBA00012438"/>
    </source>
</evidence>
<evidence type="ECO:0000256" key="10">
    <source>
        <dbReference type="ARBA" id="ARBA00022777"/>
    </source>
</evidence>
<dbReference type="Pfam" id="PF00512">
    <property type="entry name" value="HisKA"/>
    <property type="match status" value="1"/>
</dbReference>
<feature type="transmembrane region" description="Helical" evidence="20">
    <location>
        <begin position="21"/>
        <end position="42"/>
    </location>
</feature>
<dbReference type="EC" id="2.7.13.3" evidence="4"/>
<dbReference type="Proteomes" id="UP000094296">
    <property type="component" value="Unassembled WGS sequence"/>
</dbReference>
<sequence length="819" mass="92524">MGELFLHRLRSKIRFRSIRTAFIVTFIAPFLLAGSFLTMIVLQGSREAVDDVIVELRETIFDLVDNELTSKLSEANRLNRTHSQSWYRGQLLLHEQTSRERYFVTALESLPNAAMTFIGLEDGQFYGARRMTTGEIEVVRNNQQTGQASEYYSISELGDGEELVARFENFDPRVRPWYMKAKESKGPVYSDIYSHFVFQEPTITASMPIYNNDELVGVFGVDLLLTWLGETLRELPIGTNGCVFIVDQNGKVIATSTEDSIFRVVDNTSVLIKAAESNSEIIRHICQLPEESFDARSPYVKILDNTYLINKGEFQEYGLNWDIYIALAGDDFLQQMNYTVSRVLLQIALFIGVFIGFAFWFSNRTTKPIIELNEAAKKLANGEFSKIKVDEGLDEIAELTKSFNLMGIQLTGLVSHLESEVQNRTAELQNALEAKSEFLANMSHEIRSPMNVIIGMSELVLESDLKSENREYVTMVNESAKMLLSVINQILDYSKMEAGRLTLNKAPFSLQAAIDQVVKIHSFTIREYNIEVITIHDQQIPEWLIGDKARLQQVLINLIGNAIKFTDQGSITVSTEILEQDNQNARIKISVQDTGIGIPANKIDNLFQSFSQVDSSLARKYEGTGLGLAISQKLINMMGGQIEVITEVGQGSTFYFTLEFQKTTAPESDLNIKSSQGTDVQKTQDPDLQYNEQPASILLVEDKKMNQRLAKVVLEKMGWQVSIAENGKQALDMLETESFDLILMDIQMPVMDGIETTKRIRRLSTSKPELALIPIIAMTANVMEGDKEKCLEIGMNDYISKPFVREQVYQIIKKNLPPR</sequence>
<feature type="domain" description="Histidine kinase" evidence="21">
    <location>
        <begin position="441"/>
        <end position="662"/>
    </location>
</feature>
<keyword evidence="7" id="KW-0808">Transferase</keyword>
<evidence type="ECO:0000256" key="6">
    <source>
        <dbReference type="ARBA" id="ARBA00022553"/>
    </source>
</evidence>
<evidence type="ECO:0000313" key="25">
    <source>
        <dbReference type="Proteomes" id="UP000094296"/>
    </source>
</evidence>
<dbReference type="SUPFAM" id="SSF52172">
    <property type="entry name" value="CheY-like"/>
    <property type="match status" value="1"/>
</dbReference>
<evidence type="ECO:0000256" key="2">
    <source>
        <dbReference type="ARBA" id="ARBA00004651"/>
    </source>
</evidence>
<dbReference type="CDD" id="cd06225">
    <property type="entry name" value="HAMP"/>
    <property type="match status" value="1"/>
</dbReference>
<dbReference type="Gene3D" id="6.10.340.10">
    <property type="match status" value="1"/>
</dbReference>
<evidence type="ECO:0000256" key="14">
    <source>
        <dbReference type="ARBA" id="ARBA00023136"/>
    </source>
</evidence>
<gene>
    <name evidence="24" type="ORF">BHF68_07925</name>
</gene>
<proteinExistence type="inferred from homology"/>
<dbReference type="Gene3D" id="3.30.450.20">
    <property type="entry name" value="PAS domain"/>
    <property type="match status" value="2"/>
</dbReference>
<feature type="compositionally biased region" description="Polar residues" evidence="19">
    <location>
        <begin position="667"/>
        <end position="683"/>
    </location>
</feature>
<keyword evidence="25" id="KW-1185">Reference proteome</keyword>
<dbReference type="Gene3D" id="3.30.565.10">
    <property type="entry name" value="Histidine kinase-like ATPase, C-terminal domain"/>
    <property type="match status" value="1"/>
</dbReference>
<keyword evidence="8 20" id="KW-0812">Transmembrane</keyword>
<comment type="catalytic activity">
    <reaction evidence="1">
        <text>ATP + protein L-histidine = ADP + protein N-phospho-L-histidine.</text>
        <dbReference type="EC" id="2.7.13.3"/>
    </reaction>
</comment>
<feature type="modified residue" description="4-aspartylphosphate" evidence="18">
    <location>
        <position position="745"/>
    </location>
</feature>
<reference evidence="24 25" key="1">
    <citation type="submission" date="2016-09" db="EMBL/GenBank/DDBJ databases">
        <title>Draft genome sequence for the type strain of Desulfuribacillus alkaliarsenatis AHT28, an obligately anaerobic, sulfidogenic bacterium isolated from Russian soda lake sediments.</title>
        <authorList>
            <person name="Abin C.A."/>
            <person name="Hollibaugh J.T."/>
        </authorList>
    </citation>
    <scope>NUCLEOTIDE SEQUENCE [LARGE SCALE GENOMIC DNA]</scope>
    <source>
        <strain evidence="24 25">AHT28</strain>
    </source>
</reference>
<comment type="caution">
    <text evidence="24">The sequence shown here is derived from an EMBL/GenBank/DDBJ whole genome shotgun (WGS) entry which is preliminary data.</text>
</comment>
<keyword evidence="6 18" id="KW-0597">Phosphoprotein</keyword>
<dbReference type="InterPro" id="IPR036097">
    <property type="entry name" value="HisK_dim/P_sf"/>
</dbReference>
<evidence type="ECO:0000256" key="9">
    <source>
        <dbReference type="ARBA" id="ARBA00022741"/>
    </source>
</evidence>
<evidence type="ECO:0000259" key="21">
    <source>
        <dbReference type="PROSITE" id="PS50109"/>
    </source>
</evidence>
<evidence type="ECO:0000259" key="23">
    <source>
        <dbReference type="PROSITE" id="PS50885"/>
    </source>
</evidence>
<dbReference type="SMART" id="SM00387">
    <property type="entry name" value="HATPase_c"/>
    <property type="match status" value="1"/>
</dbReference>
<keyword evidence="10" id="KW-0418">Kinase</keyword>
<dbReference type="SUPFAM" id="SSF103190">
    <property type="entry name" value="Sensory domain-like"/>
    <property type="match status" value="1"/>
</dbReference>
<evidence type="ECO:0000256" key="1">
    <source>
        <dbReference type="ARBA" id="ARBA00000085"/>
    </source>
</evidence>
<dbReference type="InterPro" id="IPR005467">
    <property type="entry name" value="His_kinase_dom"/>
</dbReference>
<dbReference type="CDD" id="cd12913">
    <property type="entry name" value="PDC1_MCP_like"/>
    <property type="match status" value="1"/>
</dbReference>
<dbReference type="Pfam" id="PF00672">
    <property type="entry name" value="HAMP"/>
    <property type="match status" value="1"/>
</dbReference>
<dbReference type="PROSITE" id="PS50110">
    <property type="entry name" value="RESPONSE_REGULATORY"/>
    <property type="match status" value="1"/>
</dbReference>
<dbReference type="Gene3D" id="1.10.287.130">
    <property type="match status" value="1"/>
</dbReference>
<keyword evidence="13" id="KW-0902">Two-component regulatory system</keyword>
<protein>
    <recommendedName>
        <fullName evidence="17">Circadian input-output histidine kinase CikA</fullName>
        <ecNumber evidence="4">2.7.13.3</ecNumber>
    </recommendedName>
    <alternativeName>
        <fullName evidence="16">Sensory/regulatory protein RpfC</fullName>
    </alternativeName>
</protein>
<dbReference type="Pfam" id="PF02743">
    <property type="entry name" value="dCache_1"/>
    <property type="match status" value="1"/>
</dbReference>
<dbReference type="InterPro" id="IPR011006">
    <property type="entry name" value="CheY-like_superfamily"/>
</dbReference>
<comment type="subunit">
    <text evidence="15">At low DSF concentrations, interacts with RpfF.</text>
</comment>
<dbReference type="EMBL" id="MIJE01000031">
    <property type="protein sequence ID" value="OEF96565.1"/>
    <property type="molecule type" value="Genomic_DNA"/>
</dbReference>
<feature type="domain" description="Response regulatory" evidence="22">
    <location>
        <begin position="696"/>
        <end position="816"/>
    </location>
</feature>
<dbReference type="FunFam" id="3.30.565.10:FF:000010">
    <property type="entry name" value="Sensor histidine kinase RcsC"/>
    <property type="match status" value="1"/>
</dbReference>
<dbReference type="AlphaFoldDB" id="A0A1E5G0X8"/>
<evidence type="ECO:0000256" key="17">
    <source>
        <dbReference type="ARBA" id="ARBA00074306"/>
    </source>
</evidence>
<organism evidence="24 25">
    <name type="scientific">Desulfuribacillus alkaliarsenatis</name>
    <dbReference type="NCBI Taxonomy" id="766136"/>
    <lineage>
        <taxon>Bacteria</taxon>
        <taxon>Bacillati</taxon>
        <taxon>Bacillota</taxon>
        <taxon>Desulfuribacillia</taxon>
        <taxon>Desulfuribacillales</taxon>
        <taxon>Desulfuribacillaceae</taxon>
        <taxon>Desulfuribacillus</taxon>
    </lineage>
</organism>
<keyword evidence="9" id="KW-0547">Nucleotide-binding</keyword>
<evidence type="ECO:0000256" key="16">
    <source>
        <dbReference type="ARBA" id="ARBA00068150"/>
    </source>
</evidence>
<dbReference type="SMART" id="SM00388">
    <property type="entry name" value="HisKA"/>
    <property type="match status" value="1"/>
</dbReference>
<dbReference type="GO" id="GO:0005886">
    <property type="term" value="C:plasma membrane"/>
    <property type="evidence" value="ECO:0007669"/>
    <property type="project" value="UniProtKB-SubCell"/>
</dbReference>
<keyword evidence="12 20" id="KW-1133">Transmembrane helix</keyword>
<evidence type="ECO:0000256" key="7">
    <source>
        <dbReference type="ARBA" id="ARBA00022679"/>
    </source>
</evidence>
<dbReference type="InterPro" id="IPR033479">
    <property type="entry name" value="dCache_1"/>
</dbReference>
<dbReference type="CDD" id="cd00082">
    <property type="entry name" value="HisKA"/>
    <property type="match status" value="1"/>
</dbReference>
<feature type="domain" description="HAMP" evidence="23">
    <location>
        <begin position="363"/>
        <end position="415"/>
    </location>
</feature>
<dbReference type="GO" id="GO:0000155">
    <property type="term" value="F:phosphorelay sensor kinase activity"/>
    <property type="evidence" value="ECO:0007669"/>
    <property type="project" value="InterPro"/>
</dbReference>
<evidence type="ECO:0000256" key="11">
    <source>
        <dbReference type="ARBA" id="ARBA00022840"/>
    </source>
</evidence>
<evidence type="ECO:0000256" key="8">
    <source>
        <dbReference type="ARBA" id="ARBA00022692"/>
    </source>
</evidence>
<evidence type="ECO:0000256" key="13">
    <source>
        <dbReference type="ARBA" id="ARBA00023012"/>
    </source>
</evidence>
<dbReference type="Pfam" id="PF02518">
    <property type="entry name" value="HATPase_c"/>
    <property type="match status" value="1"/>
</dbReference>
<evidence type="ECO:0000256" key="18">
    <source>
        <dbReference type="PROSITE-ProRule" id="PRU00169"/>
    </source>
</evidence>
<dbReference type="GO" id="GO:0005524">
    <property type="term" value="F:ATP binding"/>
    <property type="evidence" value="ECO:0007669"/>
    <property type="project" value="UniProtKB-KW"/>
</dbReference>
<name>A0A1E5G0X8_9FIRM</name>
<evidence type="ECO:0000256" key="20">
    <source>
        <dbReference type="SAM" id="Phobius"/>
    </source>
</evidence>
<dbReference type="FunFam" id="1.10.287.130:FF:000002">
    <property type="entry name" value="Two-component osmosensing histidine kinase"/>
    <property type="match status" value="1"/>
</dbReference>
<dbReference type="InterPro" id="IPR003660">
    <property type="entry name" value="HAMP_dom"/>
</dbReference>
<dbReference type="InterPro" id="IPR003661">
    <property type="entry name" value="HisK_dim/P_dom"/>
</dbReference>
<comment type="similarity">
    <text evidence="3">In the N-terminal section; belongs to the phytochrome family.</text>
</comment>
<feature type="region of interest" description="Disordered" evidence="19">
    <location>
        <begin position="667"/>
        <end position="686"/>
    </location>
</feature>
<dbReference type="InterPro" id="IPR036890">
    <property type="entry name" value="HATPase_C_sf"/>
</dbReference>
<keyword evidence="11" id="KW-0067">ATP-binding</keyword>
<dbReference type="SUPFAM" id="SSF158472">
    <property type="entry name" value="HAMP domain-like"/>
    <property type="match status" value="1"/>
</dbReference>
<dbReference type="CDD" id="cd17546">
    <property type="entry name" value="REC_hyHK_CKI1_RcsC-like"/>
    <property type="match status" value="1"/>
</dbReference>
<evidence type="ECO:0000313" key="24">
    <source>
        <dbReference type="EMBL" id="OEF96565.1"/>
    </source>
</evidence>
<feature type="transmembrane region" description="Helical" evidence="20">
    <location>
        <begin position="343"/>
        <end position="361"/>
    </location>
</feature>
<dbReference type="SMART" id="SM00304">
    <property type="entry name" value="HAMP"/>
    <property type="match status" value="1"/>
</dbReference>
<dbReference type="PROSITE" id="PS50885">
    <property type="entry name" value="HAMP"/>
    <property type="match status" value="1"/>
</dbReference>
<dbReference type="Gene3D" id="3.40.50.2300">
    <property type="match status" value="1"/>
</dbReference>
<evidence type="ECO:0000256" key="3">
    <source>
        <dbReference type="ARBA" id="ARBA00006402"/>
    </source>
</evidence>
<keyword evidence="5" id="KW-1003">Cell membrane</keyword>
<evidence type="ECO:0000256" key="19">
    <source>
        <dbReference type="SAM" id="MobiDB-lite"/>
    </source>
</evidence>
<dbReference type="OrthoDB" id="9815750at2"/>
<dbReference type="PANTHER" id="PTHR45339:SF5">
    <property type="entry name" value="HISTIDINE KINASE"/>
    <property type="match status" value="1"/>
</dbReference>
<evidence type="ECO:0000256" key="15">
    <source>
        <dbReference type="ARBA" id="ARBA00064003"/>
    </source>
</evidence>
<dbReference type="SUPFAM" id="SSF47384">
    <property type="entry name" value="Homodimeric domain of signal transducing histidine kinase"/>
    <property type="match status" value="1"/>
</dbReference>
<dbReference type="PRINTS" id="PR00344">
    <property type="entry name" value="BCTRLSENSOR"/>
</dbReference>
<dbReference type="SMART" id="SM00448">
    <property type="entry name" value="REC"/>
    <property type="match status" value="1"/>
</dbReference>
<comment type="subcellular location">
    <subcellularLocation>
        <location evidence="2">Cell membrane</location>
        <topology evidence="2">Multi-pass membrane protein</topology>
    </subcellularLocation>
</comment>
<dbReference type="Pfam" id="PF00072">
    <property type="entry name" value="Response_reg"/>
    <property type="match status" value="1"/>
</dbReference>
<dbReference type="STRING" id="766136.BHF68_07925"/>
<keyword evidence="14 20" id="KW-0472">Membrane</keyword>
<evidence type="ECO:0000256" key="12">
    <source>
        <dbReference type="ARBA" id="ARBA00022989"/>
    </source>
</evidence>
<dbReference type="InterPro" id="IPR029151">
    <property type="entry name" value="Sensor-like_sf"/>
</dbReference>